<proteinExistence type="predicted"/>
<reference evidence="1" key="1">
    <citation type="submission" date="2019-10" db="EMBL/GenBank/DDBJ databases">
        <authorList>
            <consortium name="PulseNet: The National Subtyping Network for Foodborne Disease Surveillance"/>
            <person name="Tarr C.L."/>
            <person name="Trees E."/>
            <person name="Katz L.S."/>
            <person name="Carleton-Romer H.A."/>
            <person name="Stroika S."/>
            <person name="Kucerova Z."/>
            <person name="Roache K.F."/>
            <person name="Sabol A.L."/>
            <person name="Besser J."/>
            <person name="Gerner-Smidt P."/>
        </authorList>
    </citation>
    <scope>NUCLEOTIDE SEQUENCE</scope>
    <source>
        <strain evidence="1">PNUSAS111674</strain>
    </source>
</reference>
<organism evidence="1">
    <name type="scientific">Salmonella enterica</name>
    <name type="common">Salmonella choleraesuis</name>
    <dbReference type="NCBI Taxonomy" id="28901"/>
    <lineage>
        <taxon>Bacteria</taxon>
        <taxon>Pseudomonadati</taxon>
        <taxon>Pseudomonadota</taxon>
        <taxon>Gammaproteobacteria</taxon>
        <taxon>Enterobacterales</taxon>
        <taxon>Enterobacteriaceae</taxon>
        <taxon>Salmonella</taxon>
    </lineage>
</organism>
<evidence type="ECO:0000313" key="1">
    <source>
        <dbReference type="EMBL" id="EDJ5914204.1"/>
    </source>
</evidence>
<name>A0A639YNX3_SALER</name>
<comment type="caution">
    <text evidence="1">The sequence shown here is derived from an EMBL/GenBank/DDBJ whole genome shotgun (WGS) entry which is preliminary data.</text>
</comment>
<gene>
    <name evidence="1" type="ORF">GFE59_13530</name>
</gene>
<protein>
    <submittedName>
        <fullName evidence="1">Uncharacterized protein</fullName>
    </submittedName>
</protein>
<accession>A0A639YNX3</accession>
<sequence>MTNTNTLGEQSGQATATTPNLADLISGRFGLLHAKDAPVCASLDTAMIGYMFVTPNTQGNPQSGDMAFGMVQTLDSFGAGNDGQRTVPPVGSVKEWITQILFMADGSLYTRTRVNDGAFKPFIKRW</sequence>
<dbReference type="AlphaFoldDB" id="A0A639YNX3"/>
<dbReference type="EMBL" id="AAMOUS010000023">
    <property type="protein sequence ID" value="EDJ5914204.1"/>
    <property type="molecule type" value="Genomic_DNA"/>
</dbReference>